<organism evidence="3">
    <name type="scientific">Lygus hesperus</name>
    <name type="common">Western plant bug</name>
    <dbReference type="NCBI Taxonomy" id="30085"/>
    <lineage>
        <taxon>Eukaryota</taxon>
        <taxon>Metazoa</taxon>
        <taxon>Ecdysozoa</taxon>
        <taxon>Arthropoda</taxon>
        <taxon>Hexapoda</taxon>
        <taxon>Insecta</taxon>
        <taxon>Pterygota</taxon>
        <taxon>Neoptera</taxon>
        <taxon>Paraneoptera</taxon>
        <taxon>Hemiptera</taxon>
        <taxon>Heteroptera</taxon>
        <taxon>Panheteroptera</taxon>
        <taxon>Cimicomorpha</taxon>
        <taxon>Miridae</taxon>
        <taxon>Mirini</taxon>
        <taxon>Lygus</taxon>
    </lineage>
</organism>
<keyword evidence="2" id="KW-0812">Transmembrane</keyword>
<keyword evidence="2" id="KW-1133">Transmembrane helix</keyword>
<feature type="transmembrane region" description="Helical" evidence="2">
    <location>
        <begin position="78"/>
        <end position="101"/>
    </location>
</feature>
<reference evidence="3" key="1">
    <citation type="journal article" date="2014" name="PLoS ONE">
        <title>Transcriptome-Based Identification of ABC Transporters in the Western Tarnished Plant Bug Lygus hesperus.</title>
        <authorList>
            <person name="Hull J.J."/>
            <person name="Chaney K."/>
            <person name="Geib S.M."/>
            <person name="Fabrick J.A."/>
            <person name="Brent C.S."/>
            <person name="Walsh D."/>
            <person name="Lavine L.C."/>
        </authorList>
    </citation>
    <scope>NUCLEOTIDE SEQUENCE</scope>
</reference>
<sequence>TTSKPPANVEETIQSTVNSYSKRQTQGFTDHHQNTEKSKGTRYGTFKQPKCSSCPADQSFCCKSGCCGRWAFWMDPPAVYYVMIWTAAIILILAIAIYPCACNKKVAKFQSGAVDYQVKNAKVKGRSLGSSSTCETVLSDETYRAEDVFEAEPNDTVCNGTNHPVRTGNYNFYAVELECRQVSTTTDESAFILDSRINLDQD</sequence>
<dbReference type="EMBL" id="GBHO01032206">
    <property type="protein sequence ID" value="JAG11398.1"/>
    <property type="molecule type" value="Transcribed_RNA"/>
</dbReference>
<keyword evidence="2" id="KW-0472">Membrane</keyword>
<dbReference type="AlphaFoldDB" id="A0A0A9WXY8"/>
<feature type="non-terminal residue" evidence="3">
    <location>
        <position position="1"/>
    </location>
</feature>
<reference evidence="3" key="2">
    <citation type="submission" date="2014-07" db="EMBL/GenBank/DDBJ databases">
        <authorList>
            <person name="Hull J."/>
        </authorList>
    </citation>
    <scope>NUCLEOTIDE SEQUENCE</scope>
</reference>
<evidence type="ECO:0000256" key="2">
    <source>
        <dbReference type="SAM" id="Phobius"/>
    </source>
</evidence>
<evidence type="ECO:0000313" key="3">
    <source>
        <dbReference type="EMBL" id="JAG11398.1"/>
    </source>
</evidence>
<gene>
    <name evidence="3" type="ORF">CM83_9753</name>
</gene>
<proteinExistence type="predicted"/>
<evidence type="ECO:0000256" key="1">
    <source>
        <dbReference type="SAM" id="MobiDB-lite"/>
    </source>
</evidence>
<protein>
    <submittedName>
        <fullName evidence="3">Uncharacterized protein</fullName>
    </submittedName>
</protein>
<name>A0A0A9WXY8_LYGHE</name>
<feature type="region of interest" description="Disordered" evidence="1">
    <location>
        <begin position="20"/>
        <end position="41"/>
    </location>
</feature>
<feature type="compositionally biased region" description="Basic and acidic residues" evidence="1">
    <location>
        <begin position="29"/>
        <end position="39"/>
    </location>
</feature>
<accession>A0A0A9WXY8</accession>